<proteinExistence type="predicted"/>
<comment type="caution">
    <text evidence="1">The sequence shown here is derived from an EMBL/GenBank/DDBJ whole genome shotgun (WGS) entry which is preliminary data.</text>
</comment>
<protein>
    <recommendedName>
        <fullName evidence="3">F-box domain-containing protein</fullName>
    </recommendedName>
</protein>
<reference evidence="1 2" key="1">
    <citation type="submission" date="2024-10" db="EMBL/GenBank/DDBJ databases">
        <authorList>
            <person name="Kim D."/>
        </authorList>
    </citation>
    <scope>NUCLEOTIDE SEQUENCE [LARGE SCALE GENOMIC DNA]</scope>
    <source>
        <strain evidence="1">BH-2024</strain>
    </source>
</reference>
<evidence type="ECO:0008006" key="3">
    <source>
        <dbReference type="Google" id="ProtNLM"/>
    </source>
</evidence>
<dbReference type="AlphaFoldDB" id="A0ABD2K7G2"/>
<name>A0ABD2K7G2_9BILA</name>
<dbReference type="Proteomes" id="UP001620626">
    <property type="component" value="Unassembled WGS sequence"/>
</dbReference>
<keyword evidence="2" id="KW-1185">Reference proteome</keyword>
<evidence type="ECO:0000313" key="1">
    <source>
        <dbReference type="EMBL" id="KAL3098827.1"/>
    </source>
</evidence>
<evidence type="ECO:0000313" key="2">
    <source>
        <dbReference type="Proteomes" id="UP001620626"/>
    </source>
</evidence>
<accession>A0ABD2K7G2</accession>
<sequence length="265" mass="31276">MEHPSIKWWRILPPELSDELSHFVSDSFCRNILISTNSLFYRLLHLTNRANRWKSEVIDYAEVNTLYRVVVGQRSPPPPPVPQQFHCFRLFRAVLRALHPLRSPLQFLLEFVSPRPQRANISQETALLFQQLLPHSFYPMVPWLSCYRSISAFLFAGLCLKDFSHRISLDDRLVVVTLRARVENGRELVRGYFTQERTDQIGRRFNCGFVFCQLPQVQWDIAVVTFYRTVVNWDGLMLHLYDILTAIEQGTEPPNFTRRRRQKEI</sequence>
<organism evidence="1 2">
    <name type="scientific">Heterodera trifolii</name>
    <dbReference type="NCBI Taxonomy" id="157864"/>
    <lineage>
        <taxon>Eukaryota</taxon>
        <taxon>Metazoa</taxon>
        <taxon>Ecdysozoa</taxon>
        <taxon>Nematoda</taxon>
        <taxon>Chromadorea</taxon>
        <taxon>Rhabditida</taxon>
        <taxon>Tylenchina</taxon>
        <taxon>Tylenchomorpha</taxon>
        <taxon>Tylenchoidea</taxon>
        <taxon>Heteroderidae</taxon>
        <taxon>Heteroderinae</taxon>
        <taxon>Heterodera</taxon>
    </lineage>
</organism>
<gene>
    <name evidence="1" type="ORF">niasHT_024581</name>
</gene>
<dbReference type="EMBL" id="JBICBT010000819">
    <property type="protein sequence ID" value="KAL3098827.1"/>
    <property type="molecule type" value="Genomic_DNA"/>
</dbReference>